<comment type="caution">
    <text evidence="3">The sequence shown here is derived from an EMBL/GenBank/DDBJ whole genome shotgun (WGS) entry which is preliminary data.</text>
</comment>
<organism evidence="3 4">
    <name type="scientific">Actinomadura violacea</name>
    <dbReference type="NCBI Taxonomy" id="2819934"/>
    <lineage>
        <taxon>Bacteria</taxon>
        <taxon>Bacillati</taxon>
        <taxon>Actinomycetota</taxon>
        <taxon>Actinomycetes</taxon>
        <taxon>Streptosporangiales</taxon>
        <taxon>Thermomonosporaceae</taxon>
        <taxon>Actinomadura</taxon>
    </lineage>
</organism>
<feature type="region of interest" description="Disordered" evidence="1">
    <location>
        <begin position="78"/>
        <end position="99"/>
    </location>
</feature>
<name>A0ABS3RNA7_9ACTN</name>
<proteinExistence type="predicted"/>
<keyword evidence="4" id="KW-1185">Reference proteome</keyword>
<evidence type="ECO:0000313" key="3">
    <source>
        <dbReference type="EMBL" id="MBO2458218.1"/>
    </source>
</evidence>
<reference evidence="3 4" key="1">
    <citation type="submission" date="2021-03" db="EMBL/GenBank/DDBJ databases">
        <title>Actinomadura violae sp. nov., isolated from lichen in Thailand.</title>
        <authorList>
            <person name="Kanchanasin P."/>
            <person name="Saeng-In P."/>
            <person name="Phongsopitanun W."/>
            <person name="Yuki M."/>
            <person name="Kudo T."/>
            <person name="Ohkuma M."/>
            <person name="Tanasupawat S."/>
        </authorList>
    </citation>
    <scope>NUCLEOTIDE SEQUENCE [LARGE SCALE GENOMIC DNA]</scope>
    <source>
        <strain evidence="3 4">LCR2-06</strain>
    </source>
</reference>
<sequence length="99" mass="10985">MSRDGVEPALIDPLLPVDRSAPDWAGEGLGHRPCYSEIAPRCRAAYLRWLQAGRRHRDVSVGYAFLFICGSRTDARNVRTARATSTGNRQCARTHDSNS</sequence>
<dbReference type="EMBL" id="JAGEPF010000007">
    <property type="protein sequence ID" value="MBO2458218.1"/>
    <property type="molecule type" value="Genomic_DNA"/>
</dbReference>
<evidence type="ECO:0000259" key="2">
    <source>
        <dbReference type="Pfam" id="PF13208"/>
    </source>
</evidence>
<gene>
    <name evidence="3" type="ORF">J4709_11635</name>
</gene>
<dbReference type="Proteomes" id="UP000680206">
    <property type="component" value="Unassembled WGS sequence"/>
</dbReference>
<protein>
    <submittedName>
        <fullName evidence="3">TerB N-terminal domain-containing protein</fullName>
    </submittedName>
</protein>
<dbReference type="Pfam" id="PF13208">
    <property type="entry name" value="TerB_N"/>
    <property type="match status" value="1"/>
</dbReference>
<feature type="compositionally biased region" description="Polar residues" evidence="1">
    <location>
        <begin position="82"/>
        <end position="92"/>
    </location>
</feature>
<evidence type="ECO:0000256" key="1">
    <source>
        <dbReference type="SAM" id="MobiDB-lite"/>
    </source>
</evidence>
<evidence type="ECO:0000313" key="4">
    <source>
        <dbReference type="Proteomes" id="UP000680206"/>
    </source>
</evidence>
<accession>A0ABS3RNA7</accession>
<dbReference type="InterPro" id="IPR025266">
    <property type="entry name" value="TerB_N"/>
</dbReference>
<feature type="domain" description="TerB N-terminal" evidence="2">
    <location>
        <begin position="7"/>
        <end position="70"/>
    </location>
</feature>